<keyword evidence="3" id="KW-1185">Reference proteome</keyword>
<feature type="compositionally biased region" description="Basic and acidic residues" evidence="1">
    <location>
        <begin position="671"/>
        <end position="690"/>
    </location>
</feature>
<feature type="region of interest" description="Disordered" evidence="1">
    <location>
        <begin position="666"/>
        <end position="724"/>
    </location>
</feature>
<evidence type="ECO:0000256" key="1">
    <source>
        <dbReference type="SAM" id="MobiDB-lite"/>
    </source>
</evidence>
<name>A0A423VH98_CYTCH</name>
<feature type="compositionally biased region" description="Polar residues" evidence="1">
    <location>
        <begin position="700"/>
        <end position="716"/>
    </location>
</feature>
<feature type="region of interest" description="Disordered" evidence="1">
    <location>
        <begin position="45"/>
        <end position="104"/>
    </location>
</feature>
<dbReference type="EMBL" id="LJZO01000051">
    <property type="protein sequence ID" value="ROV90317.1"/>
    <property type="molecule type" value="Genomic_DNA"/>
</dbReference>
<protein>
    <submittedName>
        <fullName evidence="2">Uncharacterized protein</fullName>
    </submittedName>
</protein>
<accession>A0A423VH98</accession>
<sequence length="801" mass="89403">MAYTQPSSRHTQPARESMQPWTTTRCHRLLRPLKTHVSALRREVDLEDSERLSDDAAQDSAPRGRIQHTYSRRGRKAQKLTQPDSLKQSDTTKRIPRKKTTQPGEIVLPTPIIRRARGLQLSSPLQQPPLIESRVVTTGKKRFATLNGHRAPSVISALESEMQPLRARITPTKFSLYDAILRALHSLLTATAEPTPRASGAKSLMAMCLRKVPEYIGELEYWEQRDAEEQGTKSALQNSEVSGQIYDELQDMLPTNQGSSHLRAVVRAHGVKVIRDSIAEGLFDDSFSVLLVELCCNTKSYQEGEGLLQVLIDRSYPKPKSVDSCFDEGRKLAPLKALRNFAKESNRPQFMMRQLSRLVSQEQLPLHWLSTKEFGSIWSSMVKSLSTEGTCDDTLSFAVQVITSLSIQARSGTFSLRPQIDDLKTLSQQTLLSAITSIATLPILGQEASIHPTGQKKASAISERVGYVIQTCMYEMRRTRKSSWISIILRLAAYIMSSAHKISKQTDISGLWCRIRASHKSVTGKQEYEAATALISSIAQCCGRGTSQPPHHYLIKFCDQLDQGIAVEGPSRKIRADCAFFLAERTNDLRDLAFAESLDPAGIQYSIQATPRKESARSSYPGYRWEEDICEWVTATPAPKKMSWRSSPSPEEILRSVVDDQICQSSASAAGDRHLSIGGDSGRESEEDSKRRQKRKWATIPTNGRNDPVHSTSGQRVTRRSKRSLEASGLLSLLDDGDEGFEALHSRRQSSRGDEKEDRPALCFDGARKKRRTTVLKPCRTALKTITNAAHDDCSDDELGL</sequence>
<dbReference type="Proteomes" id="UP000284375">
    <property type="component" value="Unassembled WGS sequence"/>
</dbReference>
<evidence type="ECO:0000313" key="2">
    <source>
        <dbReference type="EMBL" id="ROV90317.1"/>
    </source>
</evidence>
<dbReference type="OrthoDB" id="4159838at2759"/>
<feature type="region of interest" description="Disordered" evidence="1">
    <location>
        <begin position="1"/>
        <end position="23"/>
    </location>
</feature>
<evidence type="ECO:0000313" key="3">
    <source>
        <dbReference type="Proteomes" id="UP000284375"/>
    </source>
</evidence>
<dbReference type="AlphaFoldDB" id="A0A423VH98"/>
<feature type="compositionally biased region" description="Polar residues" evidence="1">
    <location>
        <begin position="1"/>
        <end position="11"/>
    </location>
</feature>
<feature type="compositionally biased region" description="Polar residues" evidence="1">
    <location>
        <begin position="79"/>
        <end position="89"/>
    </location>
</feature>
<reference evidence="2 3" key="1">
    <citation type="submission" date="2015-09" db="EMBL/GenBank/DDBJ databases">
        <title>Host preference determinants of Valsa canker pathogens revealed by comparative genomics.</title>
        <authorList>
            <person name="Yin Z."/>
            <person name="Huang L."/>
        </authorList>
    </citation>
    <scope>NUCLEOTIDE SEQUENCE [LARGE SCALE GENOMIC DNA]</scope>
    <source>
        <strain evidence="2 3">YSFL</strain>
    </source>
</reference>
<gene>
    <name evidence="2" type="ORF">VSDG_08178</name>
</gene>
<comment type="caution">
    <text evidence="2">The sequence shown here is derived from an EMBL/GenBank/DDBJ whole genome shotgun (WGS) entry which is preliminary data.</text>
</comment>
<proteinExistence type="predicted"/>
<organism evidence="2 3">
    <name type="scientific">Cytospora chrysosperma</name>
    <name type="common">Cytospora canker fungus</name>
    <name type="synonym">Sphaeria chrysosperma</name>
    <dbReference type="NCBI Taxonomy" id="252740"/>
    <lineage>
        <taxon>Eukaryota</taxon>
        <taxon>Fungi</taxon>
        <taxon>Dikarya</taxon>
        <taxon>Ascomycota</taxon>
        <taxon>Pezizomycotina</taxon>
        <taxon>Sordariomycetes</taxon>
        <taxon>Sordariomycetidae</taxon>
        <taxon>Diaporthales</taxon>
        <taxon>Cytosporaceae</taxon>
        <taxon>Cytospora</taxon>
    </lineage>
</organism>
<feature type="compositionally biased region" description="Basic and acidic residues" evidence="1">
    <location>
        <begin position="45"/>
        <end position="54"/>
    </location>
</feature>